<dbReference type="RefSeq" id="WP_188430743.1">
    <property type="nucleotide sequence ID" value="NZ_BAABKH010000003.1"/>
</dbReference>
<gene>
    <name evidence="2" type="ORF">GCM10011366_22070</name>
</gene>
<reference evidence="2" key="2">
    <citation type="submission" date="2020-09" db="EMBL/GenBank/DDBJ databases">
        <authorList>
            <person name="Sun Q."/>
            <person name="Zhou Y."/>
        </authorList>
    </citation>
    <scope>NUCLEOTIDE SEQUENCE</scope>
    <source>
        <strain evidence="2">CGMCC 1.12160</strain>
    </source>
</reference>
<dbReference type="EMBL" id="BMEM01000003">
    <property type="protein sequence ID" value="GGF53817.1"/>
    <property type="molecule type" value="Genomic_DNA"/>
</dbReference>
<reference evidence="2" key="1">
    <citation type="journal article" date="2014" name="Int. J. Syst. Evol. Microbiol.">
        <title>Complete genome sequence of Corynebacterium casei LMG S-19264T (=DSM 44701T), isolated from a smear-ripened cheese.</title>
        <authorList>
            <consortium name="US DOE Joint Genome Institute (JGI-PGF)"/>
            <person name="Walter F."/>
            <person name="Albersmeier A."/>
            <person name="Kalinowski J."/>
            <person name="Ruckert C."/>
        </authorList>
    </citation>
    <scope>NUCLEOTIDE SEQUENCE</scope>
    <source>
        <strain evidence="2">CGMCC 1.12160</strain>
    </source>
</reference>
<dbReference type="AlphaFoldDB" id="A0A917BPB9"/>
<proteinExistence type="predicted"/>
<protein>
    <recommendedName>
        <fullName evidence="1">Anti-sigma K factor RskA C-terminal domain-containing protein</fullName>
    </recommendedName>
</protein>
<dbReference type="InterPro" id="IPR018764">
    <property type="entry name" value="RskA_C"/>
</dbReference>
<dbReference type="GO" id="GO:0005886">
    <property type="term" value="C:plasma membrane"/>
    <property type="evidence" value="ECO:0007669"/>
    <property type="project" value="InterPro"/>
</dbReference>
<keyword evidence="3" id="KW-1185">Reference proteome</keyword>
<evidence type="ECO:0000313" key="2">
    <source>
        <dbReference type="EMBL" id="GGF53817.1"/>
    </source>
</evidence>
<feature type="domain" description="Anti-sigma K factor RskA C-terminal" evidence="1">
    <location>
        <begin position="71"/>
        <end position="192"/>
    </location>
</feature>
<sequence>MNDELEEARLREDRVGVLLRRAGVVEQPPPPHVWEAVVEGVRAESEVTRLRPRSQTSAPPSAARPSRWPLLLAAAAVGALVTWAGVELADRPDSGLVLASGSLAPLVPSAPAGSAEVVEVDGQQRLRVTLDEAPEPGEGYLEVWLLRPDVSGLVTLGVLEGTSGDFLLPPGLDLGEYPLVDISVERVDGDPGHGGDSLVRGEVG</sequence>
<dbReference type="Proteomes" id="UP000605670">
    <property type="component" value="Unassembled WGS sequence"/>
</dbReference>
<comment type="caution">
    <text evidence="2">The sequence shown here is derived from an EMBL/GenBank/DDBJ whole genome shotgun (WGS) entry which is preliminary data.</text>
</comment>
<organism evidence="2 3">
    <name type="scientific">Ornithinimicrobium tianjinense</name>
    <dbReference type="NCBI Taxonomy" id="1195761"/>
    <lineage>
        <taxon>Bacteria</taxon>
        <taxon>Bacillati</taxon>
        <taxon>Actinomycetota</taxon>
        <taxon>Actinomycetes</taxon>
        <taxon>Micrococcales</taxon>
        <taxon>Ornithinimicrobiaceae</taxon>
        <taxon>Ornithinimicrobium</taxon>
    </lineage>
</organism>
<dbReference type="Pfam" id="PF10099">
    <property type="entry name" value="RskA_C"/>
    <property type="match status" value="1"/>
</dbReference>
<accession>A0A917BPB9</accession>
<name>A0A917BPB9_9MICO</name>
<evidence type="ECO:0000259" key="1">
    <source>
        <dbReference type="Pfam" id="PF10099"/>
    </source>
</evidence>
<evidence type="ECO:0000313" key="3">
    <source>
        <dbReference type="Proteomes" id="UP000605670"/>
    </source>
</evidence>